<name>A0A3B6GRN1_WHEAT</name>
<sequence>MPVCKKLILIWSCKDFLQALIEWDAPPPPPARSQQLTRVSTIDIAVRLCPELDGSPADKRSFVLPPVLGVARHHPRSLSCVIAAPSSMSYLKRECLACFMYCLKTTCHAIFLCFMYCLNT</sequence>
<dbReference type="EnsemblPlants" id="TraesCS3D02G220600.1">
    <property type="protein sequence ID" value="TraesCS3D02G220600.1.cds1"/>
    <property type="gene ID" value="TraesCS3D02G220600"/>
</dbReference>
<dbReference type="Gramene" id="TraesROB_scaffold_111236_01G000200.1">
    <property type="protein sequence ID" value="TraesROB_scaffold_111236_01G000200.1"/>
    <property type="gene ID" value="TraesROB_scaffold_111236_01G000200"/>
</dbReference>
<keyword evidence="1" id="KW-0732">Signal</keyword>
<dbReference type="Gramene" id="TraesMAC3D03G01893240.1">
    <property type="protein sequence ID" value="TraesMAC3D03G01893240.1.CDS1"/>
    <property type="gene ID" value="TraesMAC3D03G01893240"/>
</dbReference>
<proteinExistence type="predicted"/>
<dbReference type="Gramene" id="TraesCAD_scaffold_112144_01G000100.1">
    <property type="protein sequence ID" value="TraesCAD_scaffold_112144_01G000100.1"/>
    <property type="gene ID" value="TraesCAD_scaffold_112144_01G000100"/>
</dbReference>
<dbReference type="Gramene" id="TraesLAC3D03G01836370.1">
    <property type="protein sequence ID" value="TraesLAC3D03G01836370.1.CDS1"/>
    <property type="gene ID" value="TraesLAC3D03G01836370"/>
</dbReference>
<dbReference type="Gramene" id="TraesJAG3D03G01903260.1">
    <property type="protein sequence ID" value="TraesJAG3D03G01903260.1.CDS1"/>
    <property type="gene ID" value="TraesJAG3D03G01903260"/>
</dbReference>
<dbReference type="OMA" id="RECLACF"/>
<accession>A0A3B6GRN1</accession>
<organism evidence="2">
    <name type="scientific">Triticum aestivum</name>
    <name type="common">Wheat</name>
    <dbReference type="NCBI Taxonomy" id="4565"/>
    <lineage>
        <taxon>Eukaryota</taxon>
        <taxon>Viridiplantae</taxon>
        <taxon>Streptophyta</taxon>
        <taxon>Embryophyta</taxon>
        <taxon>Tracheophyta</taxon>
        <taxon>Spermatophyta</taxon>
        <taxon>Magnoliopsida</taxon>
        <taxon>Liliopsida</taxon>
        <taxon>Poales</taxon>
        <taxon>Poaceae</taxon>
        <taxon>BOP clade</taxon>
        <taxon>Pooideae</taxon>
        <taxon>Triticodae</taxon>
        <taxon>Triticeae</taxon>
        <taxon>Triticinae</taxon>
        <taxon>Triticum</taxon>
    </lineage>
</organism>
<dbReference type="AlphaFoldDB" id="A0A3B6GRN1"/>
<keyword evidence="3" id="KW-1185">Reference proteome</keyword>
<dbReference type="SMR" id="A0A3B6GRN1"/>
<evidence type="ECO:0000313" key="3">
    <source>
        <dbReference type="Proteomes" id="UP000019116"/>
    </source>
</evidence>
<dbReference type="Proteomes" id="UP000019116">
    <property type="component" value="Chromosome 3D"/>
</dbReference>
<reference evidence="2" key="1">
    <citation type="submission" date="2018-08" db="EMBL/GenBank/DDBJ databases">
        <authorList>
            <person name="Rossello M."/>
        </authorList>
    </citation>
    <scope>NUCLEOTIDE SEQUENCE [LARGE SCALE GENOMIC DNA]</scope>
    <source>
        <strain evidence="2">cv. Chinese Spring</strain>
    </source>
</reference>
<dbReference type="Gramene" id="TraesCS3D02G220600.1">
    <property type="protein sequence ID" value="TraesCS3D02G220600.1.cds1"/>
    <property type="gene ID" value="TraesCS3D02G220600"/>
</dbReference>
<evidence type="ECO:0000256" key="1">
    <source>
        <dbReference type="SAM" id="SignalP"/>
    </source>
</evidence>
<dbReference type="Gramene" id="TraesNOR3D03G01921450.1">
    <property type="protein sequence ID" value="TraesNOR3D03G01921450.1.CDS1"/>
    <property type="gene ID" value="TraesNOR3D03G01921450"/>
</dbReference>
<protein>
    <submittedName>
        <fullName evidence="2">Uncharacterized protein</fullName>
    </submittedName>
</protein>
<feature type="signal peptide" evidence="1">
    <location>
        <begin position="1"/>
        <end position="19"/>
    </location>
</feature>
<evidence type="ECO:0000313" key="2">
    <source>
        <dbReference type="EnsemblPlants" id="TraesCS3D02G220600.1.cds1"/>
    </source>
</evidence>
<dbReference type="Gramene" id="TraesCS3D03G0552800.1">
    <property type="protein sequence ID" value="TraesCS3D03G0552800.1.CDS1"/>
    <property type="gene ID" value="TraesCS3D03G0552800"/>
</dbReference>
<reference evidence="2" key="2">
    <citation type="submission" date="2018-10" db="UniProtKB">
        <authorList>
            <consortium name="EnsemblPlants"/>
        </authorList>
    </citation>
    <scope>IDENTIFICATION</scope>
</reference>
<dbReference type="Gramene" id="TraesLDM3D03G01893310.1">
    <property type="protein sequence ID" value="TraesLDM3D03G01893310.1.CDS1"/>
    <property type="gene ID" value="TraesLDM3D03G01893310"/>
</dbReference>
<feature type="chain" id="PRO_5043174363" evidence="1">
    <location>
        <begin position="20"/>
        <end position="120"/>
    </location>
</feature>
<dbReference type="Gramene" id="TraesWEE_scaffold_145118_01G000200.1">
    <property type="protein sequence ID" value="TraesWEE_scaffold_145118_01G000200.1"/>
    <property type="gene ID" value="TraesWEE_scaffold_145118_01G000200"/>
</dbReference>